<dbReference type="PROSITE" id="PS51257">
    <property type="entry name" value="PROKAR_LIPOPROTEIN"/>
    <property type="match status" value="1"/>
</dbReference>
<dbReference type="AlphaFoldDB" id="A0A017TDJ7"/>
<dbReference type="EMBL" id="ASRX01000015">
    <property type="protein sequence ID" value="EYF06666.1"/>
    <property type="molecule type" value="Genomic_DNA"/>
</dbReference>
<accession>A0A017TDJ7</accession>
<dbReference type="Proteomes" id="UP000019678">
    <property type="component" value="Unassembled WGS sequence"/>
</dbReference>
<evidence type="ECO:0000256" key="1">
    <source>
        <dbReference type="SAM" id="MobiDB-lite"/>
    </source>
</evidence>
<comment type="caution">
    <text evidence="2">The sequence shown here is derived from an EMBL/GenBank/DDBJ whole genome shotgun (WGS) entry which is preliminary data.</text>
</comment>
<dbReference type="STRING" id="1192034.CAP_1796"/>
<name>A0A017TDJ7_9BACT</name>
<reference evidence="2 3" key="1">
    <citation type="submission" date="2013-05" db="EMBL/GenBank/DDBJ databases">
        <title>Genome assembly of Chondromyces apiculatus DSM 436.</title>
        <authorList>
            <person name="Sharma G."/>
            <person name="Khatri I."/>
            <person name="Kaur C."/>
            <person name="Mayilraj S."/>
            <person name="Subramanian S."/>
        </authorList>
    </citation>
    <scope>NUCLEOTIDE SEQUENCE [LARGE SCALE GENOMIC DNA]</scope>
    <source>
        <strain evidence="2 3">DSM 436</strain>
    </source>
</reference>
<sequence length="243" mass="25291">MRSPLLVLLSGVLALGCDRAPTSEATPPTGGSATAAGAPGAPGAPSTPSVAEPPPPPPADLDVAELQAALKCGPGSKSKPCAVLAKVASCAAWTPSVPSGDGRWLGRAWSVEGAKTTEVFVAMRVRNVPLTEIGPGQLNLKIALIEIPKSEESAFDNAERALRSYERGDVPPRASPTLEYLKQRKEWPDAPAVRTRGGQVFAVAQGGTYFCEGPRRTVLAVQLPETGRGSGNGLYAELWATTW</sequence>
<dbReference type="RefSeq" id="WP_044239684.1">
    <property type="nucleotide sequence ID" value="NZ_ASRX01000015.1"/>
</dbReference>
<feature type="region of interest" description="Disordered" evidence="1">
    <location>
        <begin position="20"/>
        <end position="60"/>
    </location>
</feature>
<keyword evidence="3" id="KW-1185">Reference proteome</keyword>
<evidence type="ECO:0000313" key="3">
    <source>
        <dbReference type="Proteomes" id="UP000019678"/>
    </source>
</evidence>
<protein>
    <recommendedName>
        <fullName evidence="4">Lipoprotein</fullName>
    </recommendedName>
</protein>
<proteinExistence type="predicted"/>
<gene>
    <name evidence="2" type="ORF">CAP_1796</name>
</gene>
<dbReference type="OrthoDB" id="5513931at2"/>
<evidence type="ECO:0000313" key="2">
    <source>
        <dbReference type="EMBL" id="EYF06666.1"/>
    </source>
</evidence>
<organism evidence="2 3">
    <name type="scientific">Chondromyces apiculatus DSM 436</name>
    <dbReference type="NCBI Taxonomy" id="1192034"/>
    <lineage>
        <taxon>Bacteria</taxon>
        <taxon>Pseudomonadati</taxon>
        <taxon>Myxococcota</taxon>
        <taxon>Polyangia</taxon>
        <taxon>Polyangiales</taxon>
        <taxon>Polyangiaceae</taxon>
        <taxon>Chondromyces</taxon>
    </lineage>
</organism>
<evidence type="ECO:0008006" key="4">
    <source>
        <dbReference type="Google" id="ProtNLM"/>
    </source>
</evidence>
<feature type="compositionally biased region" description="Low complexity" evidence="1">
    <location>
        <begin position="25"/>
        <end position="50"/>
    </location>
</feature>